<dbReference type="EMBL" id="JPRD01000020">
    <property type="protein sequence ID" value="KIF52573.1"/>
    <property type="molecule type" value="Genomic_DNA"/>
</dbReference>
<dbReference type="PATRIC" id="fig|1229493.5.peg.1752"/>
<organism evidence="2 3">
    <name type="scientific">Vibrio owensii CAIM 1854 = LMG 25443</name>
    <dbReference type="NCBI Taxonomy" id="1229493"/>
    <lineage>
        <taxon>Bacteria</taxon>
        <taxon>Pseudomonadati</taxon>
        <taxon>Pseudomonadota</taxon>
        <taxon>Gammaproteobacteria</taxon>
        <taxon>Vibrionales</taxon>
        <taxon>Vibrionaceae</taxon>
        <taxon>Vibrio</taxon>
    </lineage>
</organism>
<gene>
    <name evidence="2" type="ORF">H735_13075</name>
</gene>
<accession>A0A0C1VRQ2</accession>
<name>A0A0C1VRQ2_9VIBR</name>
<sequence>MKSHQPNLNKSTSLLIAASLCVGASAPAFANDELSFEWDWAVSYETAKQRDSAFMQAQGSSRDSLNALLDVQVNYQNFSGLFALYSQGLYLNQQGESDWWSEADSQLLIRELAWLGEWQVGDTTLDVSLGKLRVDWGVGYGYRPLDLFKPYRQNPVGLVAEEGAGVFSLSHYDMEGEWTVIATDSSWGQQDQSALDQAAEQQGVGIRRYALVGDTEYQLIGYYDDVRRGLLGASAIAVWDESIAMHGSMLWQKQSVGYQFQQDDLYRPVSVEEQGSAFQALIGLNWANQAGHNVIAEYWYDSRAWSKSEWQQAIERGELLSQLPEPNNSLLASSALLATSYAQGFQHANIVQHNVMLHWSWDLEAWAAWNGKADMGWLSDVTPTLDVMLSPQDGGVIVTQWLNYQWIDTGDQSVEVEVAARFLTGDDQSAYAQINDKHMIVFNIKGKF</sequence>
<proteinExistence type="predicted"/>
<evidence type="ECO:0000313" key="3">
    <source>
        <dbReference type="Proteomes" id="UP000031586"/>
    </source>
</evidence>
<feature type="chain" id="PRO_5002140612" evidence="1">
    <location>
        <begin position="31"/>
        <end position="448"/>
    </location>
</feature>
<dbReference type="AlphaFoldDB" id="A0A0C1VRQ2"/>
<evidence type="ECO:0000256" key="1">
    <source>
        <dbReference type="SAM" id="SignalP"/>
    </source>
</evidence>
<evidence type="ECO:0000313" key="2">
    <source>
        <dbReference type="EMBL" id="KIF52573.1"/>
    </source>
</evidence>
<reference evidence="2 3" key="1">
    <citation type="submission" date="2014-07" db="EMBL/GenBank/DDBJ databases">
        <title>Unique and conserved regions in Vibrio harveyi and related species in comparison with the shrimp pathogen Vibrio harveyi CAIM 1792.</title>
        <authorList>
            <person name="Espinoza-Valles I."/>
            <person name="Vora G."/>
            <person name="Leekitcharoenphon P."/>
            <person name="Ussery D."/>
            <person name="Hoj L."/>
            <person name="Gomez-Gil B."/>
        </authorList>
    </citation>
    <scope>NUCLEOTIDE SEQUENCE [LARGE SCALE GENOMIC DNA]</scope>
    <source>
        <strain evidence="3">CAIM 1854 / LMG 25443</strain>
    </source>
</reference>
<comment type="caution">
    <text evidence="2">The sequence shown here is derived from an EMBL/GenBank/DDBJ whole genome shotgun (WGS) entry which is preliminary data.</text>
</comment>
<dbReference type="Proteomes" id="UP000031586">
    <property type="component" value="Unassembled WGS sequence"/>
</dbReference>
<protein>
    <submittedName>
        <fullName evidence="2">Beta-lactamase</fullName>
    </submittedName>
</protein>
<keyword evidence="1" id="KW-0732">Signal</keyword>
<dbReference type="RefSeq" id="WP_020197807.1">
    <property type="nucleotide sequence ID" value="NZ_BAOH01000144.1"/>
</dbReference>
<feature type="signal peptide" evidence="1">
    <location>
        <begin position="1"/>
        <end position="30"/>
    </location>
</feature>